<evidence type="ECO:0000313" key="1">
    <source>
        <dbReference type="EMBL" id="RGC24582.1"/>
    </source>
</evidence>
<evidence type="ECO:0000313" key="2">
    <source>
        <dbReference type="Proteomes" id="UP000261111"/>
    </source>
</evidence>
<gene>
    <name evidence="1" type="ORF">DWX41_21300</name>
</gene>
<dbReference type="GeneID" id="93335209"/>
<dbReference type="Pfam" id="PF06353">
    <property type="entry name" value="DUF1062"/>
    <property type="match status" value="1"/>
</dbReference>
<dbReference type="Proteomes" id="UP000261111">
    <property type="component" value="Unassembled WGS sequence"/>
</dbReference>
<name>A0A3E2WEC9_9FIRM</name>
<dbReference type="EMBL" id="QVIA01000036">
    <property type="protein sequence ID" value="RGC24582.1"/>
    <property type="molecule type" value="Genomic_DNA"/>
</dbReference>
<dbReference type="RefSeq" id="WP_025656617.1">
    <property type="nucleotide sequence ID" value="NZ_QVIA01000036.1"/>
</dbReference>
<organism evidence="1 2">
    <name type="scientific">Hungatella hathewayi</name>
    <dbReference type="NCBI Taxonomy" id="154046"/>
    <lineage>
        <taxon>Bacteria</taxon>
        <taxon>Bacillati</taxon>
        <taxon>Bacillota</taxon>
        <taxon>Clostridia</taxon>
        <taxon>Lachnospirales</taxon>
        <taxon>Lachnospiraceae</taxon>
        <taxon>Hungatella</taxon>
    </lineage>
</organism>
<dbReference type="InterPro" id="IPR009412">
    <property type="entry name" value="DUF1062"/>
</dbReference>
<proteinExistence type="predicted"/>
<sequence length="190" mass="21702">MQKIVWEVQNLSLLPVLKYCKKCGRKSQFICSRQFRVNANRRCLDIWLIYKCSDCNTTWNAAVYSRISAQAFNPALLERFHKNDKDLVEEYAMDSRFLQENGAETGLPGYAVIGDCFSLNKAVELKIKSKYSLPVKISSVVRGKLQLSQKEYLHLITNGQIKSVPDQDLKKCKLKKGVTLVFDKRLGSST</sequence>
<accession>A0A3E2WEC9</accession>
<comment type="caution">
    <text evidence="1">The sequence shown here is derived from an EMBL/GenBank/DDBJ whole genome shotgun (WGS) entry which is preliminary data.</text>
</comment>
<reference evidence="1 2" key="1">
    <citation type="submission" date="2018-08" db="EMBL/GenBank/DDBJ databases">
        <title>A genome reference for cultivated species of the human gut microbiota.</title>
        <authorList>
            <person name="Zou Y."/>
            <person name="Xue W."/>
            <person name="Luo G."/>
        </authorList>
    </citation>
    <scope>NUCLEOTIDE SEQUENCE [LARGE SCALE GENOMIC DNA]</scope>
    <source>
        <strain evidence="1 2">AF19-21</strain>
    </source>
</reference>
<protein>
    <submittedName>
        <fullName evidence="1">DUF1062 domain-containing protein</fullName>
    </submittedName>
</protein>
<dbReference type="AlphaFoldDB" id="A0A3E2WEC9"/>